<dbReference type="Gene3D" id="2.60.120.10">
    <property type="entry name" value="Jelly Rolls"/>
    <property type="match status" value="1"/>
</dbReference>
<protein>
    <submittedName>
        <fullName evidence="3">Cupin domain-containing protein</fullName>
    </submittedName>
</protein>
<dbReference type="InterPro" id="IPR051610">
    <property type="entry name" value="GPI/OXD"/>
</dbReference>
<dbReference type="InterPro" id="IPR011051">
    <property type="entry name" value="RmlC_Cupin_sf"/>
</dbReference>
<dbReference type="InterPro" id="IPR013096">
    <property type="entry name" value="Cupin_2"/>
</dbReference>
<evidence type="ECO:0000313" key="4">
    <source>
        <dbReference type="Proteomes" id="UP001062165"/>
    </source>
</evidence>
<dbReference type="Pfam" id="PF07883">
    <property type="entry name" value="Cupin_2"/>
    <property type="match status" value="1"/>
</dbReference>
<evidence type="ECO:0000259" key="2">
    <source>
        <dbReference type="Pfam" id="PF07883"/>
    </source>
</evidence>
<evidence type="ECO:0000313" key="3">
    <source>
        <dbReference type="EMBL" id="UXX77610.1"/>
    </source>
</evidence>
<gene>
    <name evidence="3" type="ORF">N7E81_09540</name>
</gene>
<feature type="domain" description="Cupin type-2" evidence="2">
    <location>
        <begin position="74"/>
        <end position="140"/>
    </location>
</feature>
<dbReference type="PANTHER" id="PTHR35848:SF6">
    <property type="entry name" value="CUPIN TYPE-2 DOMAIN-CONTAINING PROTEIN"/>
    <property type="match status" value="1"/>
</dbReference>
<dbReference type="Proteomes" id="UP001062165">
    <property type="component" value="Chromosome"/>
</dbReference>
<proteinExistence type="predicted"/>
<name>A0ABY6CW28_9BACT</name>
<reference evidence="3" key="1">
    <citation type="submission" date="2022-10" db="EMBL/GenBank/DDBJ databases">
        <title>Comparative genomics and taxonomic characterization of three novel marine species of genus Reichenbachiella exhibiting antioxidant and polysaccharide degradation activities.</title>
        <authorList>
            <person name="Muhammad N."/>
            <person name="Lee Y.-J."/>
            <person name="Ko J."/>
            <person name="Kim S.-G."/>
        </authorList>
    </citation>
    <scope>NUCLEOTIDE SEQUENCE</scope>
    <source>
        <strain evidence="3">Wsw4-B4</strain>
    </source>
</reference>
<dbReference type="SUPFAM" id="SSF51182">
    <property type="entry name" value="RmlC-like cupins"/>
    <property type="match status" value="1"/>
</dbReference>
<keyword evidence="4" id="KW-1185">Reference proteome</keyword>
<dbReference type="EMBL" id="CP106735">
    <property type="protein sequence ID" value="UXX77610.1"/>
    <property type="molecule type" value="Genomic_DNA"/>
</dbReference>
<organism evidence="3 4">
    <name type="scientific">Reichenbachiella carrageenanivorans</name>
    <dbReference type="NCBI Taxonomy" id="2979869"/>
    <lineage>
        <taxon>Bacteria</taxon>
        <taxon>Pseudomonadati</taxon>
        <taxon>Bacteroidota</taxon>
        <taxon>Cytophagia</taxon>
        <taxon>Cytophagales</taxon>
        <taxon>Reichenbachiellaceae</taxon>
        <taxon>Reichenbachiella</taxon>
    </lineage>
</organism>
<accession>A0ABY6CW28</accession>
<evidence type="ECO:0000256" key="1">
    <source>
        <dbReference type="ARBA" id="ARBA00022723"/>
    </source>
</evidence>
<dbReference type="PANTHER" id="PTHR35848">
    <property type="entry name" value="OXALATE-BINDING PROTEIN"/>
    <property type="match status" value="1"/>
</dbReference>
<keyword evidence="1" id="KW-0479">Metal-binding</keyword>
<sequence>MNMKLLKEKLALGCLLYGLVIGHVKAQERSVPALDLSDCVRTYDPAIASTTKVGHQFWFVDKQFLDGRTLKLSAVAPGKATHPPHQHEEDEFFLVLEGRAEFFLDGKTKVVEPYTTLYCPPFSMHGIRNVGEVELKYLVIKKYKLGE</sequence>
<dbReference type="InterPro" id="IPR014710">
    <property type="entry name" value="RmlC-like_jellyroll"/>
</dbReference>
<dbReference type="RefSeq" id="WP_263049357.1">
    <property type="nucleotide sequence ID" value="NZ_CP106735.1"/>
</dbReference>